<dbReference type="AlphaFoldDB" id="A0A379G958"/>
<keyword evidence="3" id="KW-0068">Autocatalytic cleavage</keyword>
<dbReference type="PANTHER" id="PTHR33866:SF2">
    <property type="entry name" value="S-ADENOSYLMETHIONINE DECARBOXYLASE PROENZYME"/>
    <property type="match status" value="1"/>
</dbReference>
<comment type="cofactor">
    <cofactor evidence="1">
        <name>pyruvate</name>
        <dbReference type="ChEBI" id="CHEBI:15361"/>
    </cofactor>
</comment>
<evidence type="ECO:0000256" key="8">
    <source>
        <dbReference type="ARBA" id="ARBA00023270"/>
    </source>
</evidence>
<dbReference type="InterPro" id="IPR016067">
    <property type="entry name" value="S-AdoMet_deCO2ase_core"/>
</dbReference>
<dbReference type="GO" id="GO:0008295">
    <property type="term" value="P:spermidine biosynthetic process"/>
    <property type="evidence" value="ECO:0007669"/>
    <property type="project" value="UniProtKB-KW"/>
</dbReference>
<evidence type="ECO:0000313" key="11">
    <source>
        <dbReference type="Proteomes" id="UP000254235"/>
    </source>
</evidence>
<organism evidence="10 11">
    <name type="scientific">Prevotella pallens</name>
    <dbReference type="NCBI Taxonomy" id="60133"/>
    <lineage>
        <taxon>Bacteria</taxon>
        <taxon>Pseudomonadati</taxon>
        <taxon>Bacteroidota</taxon>
        <taxon>Bacteroidia</taxon>
        <taxon>Bacteroidales</taxon>
        <taxon>Prevotellaceae</taxon>
        <taxon>Prevotella</taxon>
    </lineage>
</organism>
<dbReference type="Proteomes" id="UP000254235">
    <property type="component" value="Unassembled WGS sequence"/>
</dbReference>
<dbReference type="GO" id="GO:0004014">
    <property type="term" value="F:adenosylmethionine decarboxylase activity"/>
    <property type="evidence" value="ECO:0007669"/>
    <property type="project" value="UniProtKB-EC"/>
</dbReference>
<dbReference type="Pfam" id="PF02675">
    <property type="entry name" value="AdoMet_dc"/>
    <property type="match status" value="1"/>
</dbReference>
<dbReference type="EMBL" id="UGTP01000002">
    <property type="protein sequence ID" value="SUC37485.1"/>
    <property type="molecule type" value="Genomic_DNA"/>
</dbReference>
<gene>
    <name evidence="10" type="primary">speH</name>
    <name evidence="10" type="ORF">NCTC13043_01974</name>
</gene>
<evidence type="ECO:0000256" key="9">
    <source>
        <dbReference type="ARBA" id="ARBA00023317"/>
    </source>
</evidence>
<dbReference type="GO" id="GO:0005829">
    <property type="term" value="C:cytosol"/>
    <property type="evidence" value="ECO:0007669"/>
    <property type="project" value="TreeGrafter"/>
</dbReference>
<keyword evidence="7 10" id="KW-0456">Lyase</keyword>
<dbReference type="EC" id="4.1.1.50" evidence="10"/>
<protein>
    <submittedName>
        <fullName evidence="10">S-adenosylmethionine decarboxylase proenzyme</fullName>
        <ecNumber evidence="10">4.1.1.50</ecNumber>
    </submittedName>
</protein>
<evidence type="ECO:0000256" key="5">
    <source>
        <dbReference type="ARBA" id="ARBA00023115"/>
    </source>
</evidence>
<keyword evidence="5" id="KW-0620">Polyamine biosynthesis</keyword>
<dbReference type="Gene3D" id="3.60.90.10">
    <property type="entry name" value="S-adenosylmethionine decarboxylase"/>
    <property type="match status" value="1"/>
</dbReference>
<keyword evidence="6" id="KW-0865">Zymogen</keyword>
<evidence type="ECO:0000256" key="4">
    <source>
        <dbReference type="ARBA" id="ARBA00023066"/>
    </source>
</evidence>
<dbReference type="PANTHER" id="PTHR33866">
    <property type="entry name" value="S-ADENOSYLMETHIONINE DECARBOXYLASE PROENZYME"/>
    <property type="match status" value="1"/>
</dbReference>
<reference evidence="10 11" key="1">
    <citation type="submission" date="2018-06" db="EMBL/GenBank/DDBJ databases">
        <authorList>
            <consortium name="Pathogen Informatics"/>
            <person name="Doyle S."/>
        </authorList>
    </citation>
    <scope>NUCLEOTIDE SEQUENCE [LARGE SCALE GENOMIC DNA]</scope>
    <source>
        <strain evidence="10 11">NCTC13043</strain>
    </source>
</reference>
<evidence type="ECO:0000256" key="3">
    <source>
        <dbReference type="ARBA" id="ARBA00022813"/>
    </source>
</evidence>
<dbReference type="RefSeq" id="WP_115083930.1">
    <property type="nucleotide sequence ID" value="NZ_UGTP01000002.1"/>
</dbReference>
<dbReference type="OrthoDB" id="9793120at2"/>
<proteinExistence type="predicted"/>
<keyword evidence="2" id="KW-0210">Decarboxylase</keyword>
<sequence>MQAKIWNHSEWIKETQSKKLRQFFDEVLDKCGFHILDVTEHHFKPQGYTCLYLLSESHFAIHTFPEYGKSYIELSSCNMEYYKRFIELIKDL</sequence>
<name>A0A379G958_9BACT</name>
<keyword evidence="4" id="KW-0745">Spermidine biosynthesis</keyword>
<dbReference type="GeneID" id="78571618"/>
<keyword evidence="9" id="KW-0670">Pyruvate</keyword>
<evidence type="ECO:0000256" key="6">
    <source>
        <dbReference type="ARBA" id="ARBA00023145"/>
    </source>
</evidence>
<evidence type="ECO:0000256" key="2">
    <source>
        <dbReference type="ARBA" id="ARBA00022793"/>
    </source>
</evidence>
<evidence type="ECO:0000256" key="1">
    <source>
        <dbReference type="ARBA" id="ARBA00001928"/>
    </source>
</evidence>
<evidence type="ECO:0000313" key="10">
    <source>
        <dbReference type="EMBL" id="SUC37485.1"/>
    </source>
</evidence>
<dbReference type="InterPro" id="IPR003826">
    <property type="entry name" value="AdoMetDC_fam_prok"/>
</dbReference>
<dbReference type="SUPFAM" id="SSF56276">
    <property type="entry name" value="S-adenosylmethionine decarboxylase"/>
    <property type="match status" value="1"/>
</dbReference>
<evidence type="ECO:0000256" key="7">
    <source>
        <dbReference type="ARBA" id="ARBA00023239"/>
    </source>
</evidence>
<accession>A0A379G958</accession>
<keyword evidence="8" id="KW-0704">Schiff base</keyword>